<evidence type="ECO:0000313" key="4">
    <source>
        <dbReference type="Proteomes" id="UP000692816"/>
    </source>
</evidence>
<evidence type="ECO:0000256" key="1">
    <source>
        <dbReference type="ARBA" id="ARBA00009570"/>
    </source>
</evidence>
<dbReference type="InterPro" id="IPR032710">
    <property type="entry name" value="NTF2-like_dom_sf"/>
</dbReference>
<dbReference type="SUPFAM" id="SSF54427">
    <property type="entry name" value="NTF2-like"/>
    <property type="match status" value="1"/>
</dbReference>
<dbReference type="PANTHER" id="PTHR41534">
    <property type="entry name" value="BLR3401 PROTEIN"/>
    <property type="match status" value="1"/>
</dbReference>
<protein>
    <submittedName>
        <fullName evidence="3">Aromatic-ring-hydroxylating dioxygenase subunit beta</fullName>
    </submittedName>
</protein>
<comment type="similarity">
    <text evidence="1">Belongs to the bacterial ring-hydroxylating dioxygenase beta subunit family.</text>
</comment>
<keyword evidence="3" id="KW-0223">Dioxygenase</keyword>
<dbReference type="Proteomes" id="UP000692816">
    <property type="component" value="Unassembled WGS sequence"/>
</dbReference>
<dbReference type="RefSeq" id="WP_207831602.1">
    <property type="nucleotide sequence ID" value="NZ_CP088282.1"/>
</dbReference>
<keyword evidence="2" id="KW-0560">Oxidoreductase</keyword>
<dbReference type="CDD" id="cd00667">
    <property type="entry name" value="ring_hydroxylating_dioxygenases_beta"/>
    <property type="match status" value="1"/>
</dbReference>
<dbReference type="InterPro" id="IPR000391">
    <property type="entry name" value="Rng_hydr_dOase-bsu"/>
</dbReference>
<keyword evidence="4" id="KW-1185">Reference proteome</keyword>
<dbReference type="PANTHER" id="PTHR41534:SF2">
    <property type="entry name" value="3-PHENYLPROPIONATE_CINNAMIC ACID DIOXYGENASE SUBUNIT BETA"/>
    <property type="match status" value="1"/>
</dbReference>
<evidence type="ECO:0000313" key="3">
    <source>
        <dbReference type="EMBL" id="MBO1429307.1"/>
    </source>
</evidence>
<evidence type="ECO:0000256" key="2">
    <source>
        <dbReference type="ARBA" id="ARBA00023002"/>
    </source>
</evidence>
<reference evidence="3" key="1">
    <citation type="journal article" date="2021" name="Int. J. Syst. Evol. Microbiol.">
        <title>Bradyrhizobium septentrionale sp. nov. (sv. septentrionale) and Bradyrhizobium quebecense sp. nov. (sv. septentrionale) associated with legumes native to Canada possess rearranged symbiosis genes and numerous insertion sequences.</title>
        <authorList>
            <person name="Bromfield E.S.P."/>
            <person name="Cloutier S."/>
        </authorList>
    </citation>
    <scope>NUCLEOTIDE SEQUENCE</scope>
    <source>
        <strain evidence="3">12S5</strain>
    </source>
</reference>
<dbReference type="Gene3D" id="3.10.450.50">
    <property type="match status" value="1"/>
</dbReference>
<accession>A0ABS3MCY4</accession>
<name>A0ABS3MCY4_9BRAD</name>
<comment type="caution">
    <text evidence="3">The sequence shown here is derived from an EMBL/GenBank/DDBJ whole genome shotgun (WGS) entry which is preliminary data.</text>
</comment>
<dbReference type="EMBL" id="JAGEPA010000001">
    <property type="protein sequence ID" value="MBO1429307.1"/>
    <property type="molecule type" value="Genomic_DNA"/>
</dbReference>
<sequence>MLATDPTYTAQIHQLMLRNAIEQFNCQYAAALDEQRLSDWSEMFTPDASYVVLSRENEDRGHPVGLIYCENRGMIRDRAFALEKTAMFAPRYLRHLISNLQLLGEDEHGNIKARANYIVLQVLFDRPDATIHQVGTYYDVFQRSDEGLKLKQRRCVYDNLLVPNALCIPV</sequence>
<proteinExistence type="inferred from homology"/>
<dbReference type="Pfam" id="PF00866">
    <property type="entry name" value="Ring_hydroxyl_B"/>
    <property type="match status" value="1"/>
</dbReference>
<organism evidence="3 4">
    <name type="scientific">Bradyrhizobium quebecense</name>
    <dbReference type="NCBI Taxonomy" id="2748629"/>
    <lineage>
        <taxon>Bacteria</taxon>
        <taxon>Pseudomonadati</taxon>
        <taxon>Pseudomonadota</taxon>
        <taxon>Alphaproteobacteria</taxon>
        <taxon>Hyphomicrobiales</taxon>
        <taxon>Nitrobacteraceae</taxon>
        <taxon>Bradyrhizobium</taxon>
    </lineage>
</organism>
<gene>
    <name evidence="3" type="ORF">J4P68_07655</name>
</gene>
<dbReference type="GO" id="GO:0051213">
    <property type="term" value="F:dioxygenase activity"/>
    <property type="evidence" value="ECO:0007669"/>
    <property type="project" value="UniProtKB-KW"/>
</dbReference>